<evidence type="ECO:0000313" key="3">
    <source>
        <dbReference type="EMBL" id="GGN54923.1"/>
    </source>
</evidence>
<name>A0A917XV44_9BACI</name>
<evidence type="ECO:0000256" key="1">
    <source>
        <dbReference type="SAM" id="Coils"/>
    </source>
</evidence>
<keyword evidence="4" id="KW-1185">Reference proteome</keyword>
<protein>
    <recommendedName>
        <fullName evidence="5">Superinfection exclusion protein B</fullName>
    </recommendedName>
</protein>
<dbReference type="AlphaFoldDB" id="A0A917XV44"/>
<keyword evidence="1" id="KW-0175">Coiled coil</keyword>
<feature type="transmembrane region" description="Helical" evidence="2">
    <location>
        <begin position="20"/>
        <end position="40"/>
    </location>
</feature>
<feature type="coiled-coil region" evidence="1">
    <location>
        <begin position="80"/>
        <end position="107"/>
    </location>
</feature>
<dbReference type="InterPro" id="IPR025982">
    <property type="entry name" value="SieB"/>
</dbReference>
<dbReference type="RefSeq" id="WP_188856527.1">
    <property type="nucleotide sequence ID" value="NZ_BMOS01000007.1"/>
</dbReference>
<accession>A0A917XV44</accession>
<dbReference type="Proteomes" id="UP000624041">
    <property type="component" value="Unassembled WGS sequence"/>
</dbReference>
<reference evidence="3" key="1">
    <citation type="journal article" date="2014" name="Int. J. Syst. Evol. Microbiol.">
        <title>Complete genome sequence of Corynebacterium casei LMG S-19264T (=DSM 44701T), isolated from a smear-ripened cheese.</title>
        <authorList>
            <consortium name="US DOE Joint Genome Institute (JGI-PGF)"/>
            <person name="Walter F."/>
            <person name="Albersmeier A."/>
            <person name="Kalinowski J."/>
            <person name="Ruckert C."/>
        </authorList>
    </citation>
    <scope>NUCLEOTIDE SEQUENCE</scope>
    <source>
        <strain evidence="3">JCM 17251</strain>
    </source>
</reference>
<keyword evidence="2" id="KW-0812">Transmembrane</keyword>
<evidence type="ECO:0000313" key="4">
    <source>
        <dbReference type="Proteomes" id="UP000624041"/>
    </source>
</evidence>
<keyword evidence="2" id="KW-1133">Transmembrane helix</keyword>
<dbReference type="EMBL" id="BMOS01000007">
    <property type="protein sequence ID" value="GGN54923.1"/>
    <property type="molecule type" value="Genomic_DNA"/>
</dbReference>
<comment type="caution">
    <text evidence="3">The sequence shown here is derived from an EMBL/GenBank/DDBJ whole genome shotgun (WGS) entry which is preliminary data.</text>
</comment>
<proteinExistence type="predicted"/>
<reference evidence="3" key="2">
    <citation type="submission" date="2020-09" db="EMBL/GenBank/DDBJ databases">
        <authorList>
            <person name="Sun Q."/>
            <person name="Ohkuma M."/>
        </authorList>
    </citation>
    <scope>NUCLEOTIDE SEQUENCE</scope>
    <source>
        <strain evidence="3">JCM 17251</strain>
    </source>
</reference>
<organism evidence="3 4">
    <name type="scientific">Oceanobacillus indicireducens</name>
    <dbReference type="NCBI Taxonomy" id="1004261"/>
    <lineage>
        <taxon>Bacteria</taxon>
        <taxon>Bacillati</taxon>
        <taxon>Bacillota</taxon>
        <taxon>Bacilli</taxon>
        <taxon>Bacillales</taxon>
        <taxon>Bacillaceae</taxon>
        <taxon>Oceanobacillus</taxon>
    </lineage>
</organism>
<evidence type="ECO:0000256" key="2">
    <source>
        <dbReference type="SAM" id="Phobius"/>
    </source>
</evidence>
<feature type="transmembrane region" description="Helical" evidence="2">
    <location>
        <begin position="52"/>
        <end position="74"/>
    </location>
</feature>
<sequence length="167" mass="19146">MASGIKFDLIEFLKLAPKYFLPLLLFSGFVIFIPSSWLGYLSLDELVNKYRWIFSLVFLLSLSLILSGTAIGIGGRLKRARGKRNVKKNVKAKLENLSERQKSILRELAFGDRNTISLPVNDGEVRELELYKIIYRSSSLSTMHVYFDYNLQPLALEIINKNKNILD</sequence>
<dbReference type="Pfam" id="PF14163">
    <property type="entry name" value="SieB"/>
    <property type="match status" value="1"/>
</dbReference>
<gene>
    <name evidence="3" type="primary">yopH</name>
    <name evidence="3" type="ORF">GCM10007971_13200</name>
</gene>
<keyword evidence="2" id="KW-0472">Membrane</keyword>
<evidence type="ECO:0008006" key="5">
    <source>
        <dbReference type="Google" id="ProtNLM"/>
    </source>
</evidence>